<feature type="chain" id="PRO_5023116993" evidence="11">
    <location>
        <begin position="20"/>
        <end position="1077"/>
    </location>
</feature>
<dbReference type="InterPro" id="IPR037066">
    <property type="entry name" value="Plug_dom_sf"/>
</dbReference>
<dbReference type="Proteomes" id="UP000321907">
    <property type="component" value="Unassembled WGS sequence"/>
</dbReference>
<dbReference type="InterPro" id="IPR000531">
    <property type="entry name" value="Beta-barrel_TonB"/>
</dbReference>
<dbReference type="SUPFAM" id="SSF56935">
    <property type="entry name" value="Porins"/>
    <property type="match status" value="1"/>
</dbReference>
<dbReference type="NCBIfam" id="TIGR04056">
    <property type="entry name" value="OMP_RagA_SusC"/>
    <property type="match status" value="1"/>
</dbReference>
<dbReference type="Pfam" id="PF07715">
    <property type="entry name" value="Plug"/>
    <property type="match status" value="1"/>
</dbReference>
<keyword evidence="3 8" id="KW-1134">Transmembrane beta strand</keyword>
<dbReference type="InterPro" id="IPR039426">
    <property type="entry name" value="TonB-dep_rcpt-like"/>
</dbReference>
<dbReference type="InterPro" id="IPR023996">
    <property type="entry name" value="TonB-dep_OMP_SusC/RagA"/>
</dbReference>
<keyword evidence="2 8" id="KW-0813">Transport</keyword>
<dbReference type="RefSeq" id="WP_147930221.1">
    <property type="nucleotide sequence ID" value="NZ_VOXD01000010.1"/>
</dbReference>
<feature type="domain" description="TonB-dependent receptor-like beta-barrel" evidence="12">
    <location>
        <begin position="443"/>
        <end position="832"/>
    </location>
</feature>
<accession>A0A5C7FW91</accession>
<evidence type="ECO:0000256" key="1">
    <source>
        <dbReference type="ARBA" id="ARBA00004571"/>
    </source>
</evidence>
<evidence type="ECO:0000256" key="10">
    <source>
        <dbReference type="SAM" id="MobiDB-lite"/>
    </source>
</evidence>
<dbReference type="AlphaFoldDB" id="A0A5C7FW91"/>
<evidence type="ECO:0000256" key="11">
    <source>
        <dbReference type="SAM" id="SignalP"/>
    </source>
</evidence>
<keyword evidence="6 8" id="KW-0472">Membrane</keyword>
<evidence type="ECO:0000256" key="8">
    <source>
        <dbReference type="PROSITE-ProRule" id="PRU01360"/>
    </source>
</evidence>
<dbReference type="EMBL" id="VOXD01000010">
    <property type="protein sequence ID" value="TXF89901.1"/>
    <property type="molecule type" value="Genomic_DNA"/>
</dbReference>
<proteinExistence type="inferred from homology"/>
<keyword evidence="5 9" id="KW-0798">TonB box</keyword>
<evidence type="ECO:0000256" key="6">
    <source>
        <dbReference type="ARBA" id="ARBA00023136"/>
    </source>
</evidence>
<keyword evidence="15" id="KW-1185">Reference proteome</keyword>
<comment type="subcellular location">
    <subcellularLocation>
        <location evidence="1 8">Cell outer membrane</location>
        <topology evidence="1 8">Multi-pass membrane protein</topology>
    </subcellularLocation>
</comment>
<feature type="domain" description="TonB-dependent receptor plug" evidence="13">
    <location>
        <begin position="111"/>
        <end position="215"/>
    </location>
</feature>
<keyword evidence="14" id="KW-0675">Receptor</keyword>
<dbReference type="Pfam" id="PF00593">
    <property type="entry name" value="TonB_dep_Rec_b-barrel"/>
    <property type="match status" value="1"/>
</dbReference>
<dbReference type="NCBIfam" id="TIGR04057">
    <property type="entry name" value="SusC_RagA_signa"/>
    <property type="match status" value="1"/>
</dbReference>
<dbReference type="Gene3D" id="2.60.40.1120">
    <property type="entry name" value="Carboxypeptidase-like, regulatory domain"/>
    <property type="match status" value="1"/>
</dbReference>
<evidence type="ECO:0000256" key="7">
    <source>
        <dbReference type="ARBA" id="ARBA00023237"/>
    </source>
</evidence>
<dbReference type="Gene3D" id="2.170.130.10">
    <property type="entry name" value="TonB-dependent receptor, plug domain"/>
    <property type="match status" value="1"/>
</dbReference>
<feature type="region of interest" description="Disordered" evidence="10">
    <location>
        <begin position="868"/>
        <end position="895"/>
    </location>
</feature>
<dbReference type="OrthoDB" id="9768177at2"/>
<comment type="similarity">
    <text evidence="8 9">Belongs to the TonB-dependent receptor family.</text>
</comment>
<evidence type="ECO:0000313" key="15">
    <source>
        <dbReference type="Proteomes" id="UP000321907"/>
    </source>
</evidence>
<name>A0A5C7FW91_9BACT</name>
<evidence type="ECO:0000259" key="12">
    <source>
        <dbReference type="Pfam" id="PF00593"/>
    </source>
</evidence>
<dbReference type="Pfam" id="PF13715">
    <property type="entry name" value="CarbopepD_reg_2"/>
    <property type="match status" value="1"/>
</dbReference>
<reference evidence="14 15" key="1">
    <citation type="submission" date="2019-08" db="EMBL/GenBank/DDBJ databases">
        <title>Lewinella sp. strain SSH13 Genome sequencing and assembly.</title>
        <authorList>
            <person name="Kim I."/>
        </authorList>
    </citation>
    <scope>NUCLEOTIDE SEQUENCE [LARGE SCALE GENOMIC DNA]</scope>
    <source>
        <strain evidence="14 15">SSH13</strain>
    </source>
</reference>
<gene>
    <name evidence="14" type="ORF">FUA23_08045</name>
</gene>
<evidence type="ECO:0000256" key="3">
    <source>
        <dbReference type="ARBA" id="ARBA00022452"/>
    </source>
</evidence>
<dbReference type="InterPro" id="IPR012910">
    <property type="entry name" value="Plug_dom"/>
</dbReference>
<dbReference type="InterPro" id="IPR023997">
    <property type="entry name" value="TonB-dep_OMP_SusC/RagA_CS"/>
</dbReference>
<feature type="compositionally biased region" description="Basic and acidic residues" evidence="10">
    <location>
        <begin position="877"/>
        <end position="888"/>
    </location>
</feature>
<evidence type="ECO:0000256" key="5">
    <source>
        <dbReference type="ARBA" id="ARBA00023077"/>
    </source>
</evidence>
<protein>
    <submittedName>
        <fullName evidence="14">TonB-dependent receptor</fullName>
    </submittedName>
</protein>
<keyword evidence="4 8" id="KW-0812">Transmembrane</keyword>
<dbReference type="SUPFAM" id="SSF49464">
    <property type="entry name" value="Carboxypeptidase regulatory domain-like"/>
    <property type="match status" value="1"/>
</dbReference>
<comment type="caution">
    <text evidence="14">The sequence shown here is derived from an EMBL/GenBank/DDBJ whole genome shotgun (WGS) entry which is preliminary data.</text>
</comment>
<evidence type="ECO:0000256" key="2">
    <source>
        <dbReference type="ARBA" id="ARBA00022448"/>
    </source>
</evidence>
<organism evidence="14 15">
    <name type="scientific">Neolewinella aurantiaca</name>
    <dbReference type="NCBI Taxonomy" id="2602767"/>
    <lineage>
        <taxon>Bacteria</taxon>
        <taxon>Pseudomonadati</taxon>
        <taxon>Bacteroidota</taxon>
        <taxon>Saprospiria</taxon>
        <taxon>Saprospirales</taxon>
        <taxon>Lewinellaceae</taxon>
        <taxon>Neolewinella</taxon>
    </lineage>
</organism>
<evidence type="ECO:0000256" key="4">
    <source>
        <dbReference type="ARBA" id="ARBA00022692"/>
    </source>
</evidence>
<keyword evidence="11" id="KW-0732">Signal</keyword>
<feature type="signal peptide" evidence="11">
    <location>
        <begin position="1"/>
        <end position="19"/>
    </location>
</feature>
<dbReference type="Gene3D" id="2.40.170.20">
    <property type="entry name" value="TonB-dependent receptor, beta-barrel domain"/>
    <property type="match status" value="1"/>
</dbReference>
<evidence type="ECO:0000259" key="13">
    <source>
        <dbReference type="Pfam" id="PF07715"/>
    </source>
</evidence>
<dbReference type="InterPro" id="IPR008969">
    <property type="entry name" value="CarboxyPept-like_regulatory"/>
</dbReference>
<dbReference type="PROSITE" id="PS52016">
    <property type="entry name" value="TONB_DEPENDENT_REC_3"/>
    <property type="match status" value="1"/>
</dbReference>
<keyword evidence="7 8" id="KW-0998">Cell outer membrane</keyword>
<dbReference type="GO" id="GO:0009279">
    <property type="term" value="C:cell outer membrane"/>
    <property type="evidence" value="ECO:0007669"/>
    <property type="project" value="UniProtKB-SubCell"/>
</dbReference>
<evidence type="ECO:0000256" key="9">
    <source>
        <dbReference type="RuleBase" id="RU003357"/>
    </source>
</evidence>
<dbReference type="InterPro" id="IPR036942">
    <property type="entry name" value="Beta-barrel_TonB_sf"/>
</dbReference>
<sequence>MKQLLCLLLLVLGTAAVSAQTNLSGTLLDTDGFPLPGATILAKGTSAGTVADLDGNYSLTIPEGISEIVVSYTGYETQTIAIDGRTTIDIVLSEGVSLDEIVVTGYSVKSKRQTTGAVSTVSTAQLAAVPSGNVEQQLQGRAPGVTVITNGQPGTSSIIRIRGFGSFGGNSPLYVVDGVPVDNIEFLNPDDIEATSILKDAASASIYGSRAASGVVVIQTKRGKKTAQPLKVSYNGLVGFTDPGNGPDFLTPQQDADKAWEALRNDGLSPGDDGWGHPQYGDGATPVLPDYIMVGNQAGVSGSIDLEAQRELYNIDARAGDLYQVMAANKEGTDWYDAITRTGILQRHTLGFSGSTESSRYYVGMGAQVQEGILLNNDFKRYSLRINTEFDLGKYVRVGENFQITHRQTNGLLGESGGSGVSDDENSILGAFRMNPIIPVYDEFGGYAGTRALGFNNPRNPVAERDGVADNRGFSNRLFGNVYVEIEPIQDLIFRSSFGGGFIGFHSNFYSRQTYENSENNGSFGYGENQGYFNDWTWTNTAKYKKSFGSNNFDILVGYEAIEAGNGRVSGASGINPFSRDINFINLSTVSANPPFSSYSVPVKFASVFTQLNYNWNDKYYLTATLRRDESSRFGANQRTGTFPAFSAAWRVTAEPFMANQNFFTDLKIRGGYGEMGNSNNVNANNRFSLFAQSLGASSYPIDGSNNAVDIGFFQSRIGSENARWETSVTSNIGFDATILGGKVDVIADLWRKETNDLLVQLPLPAVNGSAAAPVTNIGSMLNQGLDMAITYRDKFSSDFGFEVTLNGALLKNEITKFTDDVDFFDATGSRITGTIVRNEVGRSLSSFFGYKVVGLFQDDAEIANAPTQPDAAPGRFRFEDNNSRNEDGELTGVPDGIIDEADRTFLGSAVPDFTGGLNLKLTYKNFDLETFLYASVGNEIYNNSKWFTDFYGTFKGASVSSRVLDSWTPENTDTDVPIYETASNFSTSQQSTSYYVEDGSYLRMQYLTLGYTLDNSAFNGAFNNLRLAVSATNLFTITGYDGLDPAVGGSADTDFGVDVGNYPTTRGFNFNISLDF</sequence>
<evidence type="ECO:0000313" key="14">
    <source>
        <dbReference type="EMBL" id="TXF89901.1"/>
    </source>
</evidence>